<evidence type="ECO:0000256" key="2">
    <source>
        <dbReference type="SAM" id="SignalP"/>
    </source>
</evidence>
<dbReference type="Proteomes" id="UP000019763">
    <property type="component" value="Unassembled WGS sequence"/>
</dbReference>
<feature type="transmembrane region" description="Helical" evidence="1">
    <location>
        <begin position="660"/>
        <end position="685"/>
    </location>
</feature>
<dbReference type="eggNOG" id="ENOG502S1J8">
    <property type="taxonomic scope" value="Eukaryota"/>
</dbReference>
<feature type="transmembrane region" description="Helical" evidence="1">
    <location>
        <begin position="511"/>
        <end position="535"/>
    </location>
</feature>
<evidence type="ECO:0000313" key="4">
    <source>
        <dbReference type="Proteomes" id="UP000019763"/>
    </source>
</evidence>
<reference evidence="3" key="1">
    <citation type="submission" date="2013-12" db="EMBL/GenBank/DDBJ databases">
        <authorList>
            <person name="Omoto C.K."/>
            <person name="Sibley D."/>
            <person name="Venepally P."/>
            <person name="Hadjithomas M."/>
            <person name="Karamycheva S."/>
            <person name="Brunk B."/>
            <person name="Roos D."/>
            <person name="Caler E."/>
            <person name="Lorenzi H."/>
        </authorList>
    </citation>
    <scope>NUCLEOTIDE SEQUENCE</scope>
</reference>
<organism evidence="3 4">
    <name type="scientific">Gregarina niphandrodes</name>
    <name type="common">Septate eugregarine</name>
    <dbReference type="NCBI Taxonomy" id="110365"/>
    <lineage>
        <taxon>Eukaryota</taxon>
        <taxon>Sar</taxon>
        <taxon>Alveolata</taxon>
        <taxon>Apicomplexa</taxon>
        <taxon>Conoidasida</taxon>
        <taxon>Gregarinasina</taxon>
        <taxon>Eugregarinorida</taxon>
        <taxon>Gregarinidae</taxon>
        <taxon>Gregarina</taxon>
    </lineage>
</organism>
<accession>A0A023BCV9</accession>
<keyword evidence="1" id="KW-1133">Transmembrane helix</keyword>
<feature type="transmembrane region" description="Helical" evidence="1">
    <location>
        <begin position="620"/>
        <end position="640"/>
    </location>
</feature>
<name>A0A023BCV9_GRENI</name>
<dbReference type="VEuPathDB" id="CryptoDB:GNI_010240"/>
<feature type="chain" id="PRO_5001511647" evidence="2">
    <location>
        <begin position="18"/>
        <end position="920"/>
    </location>
</feature>
<gene>
    <name evidence="3" type="ORF">GNI_010240</name>
</gene>
<feature type="transmembrane region" description="Helical" evidence="1">
    <location>
        <begin position="327"/>
        <end position="352"/>
    </location>
</feature>
<feature type="transmembrane region" description="Helical" evidence="1">
    <location>
        <begin position="291"/>
        <end position="315"/>
    </location>
</feature>
<dbReference type="RefSeq" id="XP_011128757.1">
    <property type="nucleotide sequence ID" value="XM_011130455.1"/>
</dbReference>
<evidence type="ECO:0000313" key="3">
    <source>
        <dbReference type="EMBL" id="EZG86500.1"/>
    </source>
</evidence>
<dbReference type="GeneID" id="22910620"/>
<keyword evidence="4" id="KW-1185">Reference proteome</keyword>
<keyword evidence="1 3" id="KW-0812">Transmembrane</keyword>
<proteinExistence type="predicted"/>
<keyword evidence="1" id="KW-0472">Membrane</keyword>
<comment type="caution">
    <text evidence="3">The sequence shown here is derived from an EMBL/GenBank/DDBJ whole genome shotgun (WGS) entry which is preliminary data.</text>
</comment>
<sequence length="920" mass="105214">MKCRVIWFLALQCVADFDTLPAPIKYETEVKIREEEESHHEQWAKLLDDIDLKNFEIPESEADNNAPFNAALFKPMYAFRLRVPGLSDYWTVMEPYSLEPLTSLRIPAALKVTYNGQDLDLNLPAKLQGVTSGGVITVATPDPAETDKVYPFKSRKPNGQRWYTLKTHKLRSQADVDADAAAASVDPEVGAGLRAMQSSSAGLTNMVASDKSATGLAMTNCDETAEEVAVDEEGRMEKPSVVNYVTARDKNVIEQYLGVNVCDLVVFGPNVCEPNDPARRYLMREYVRKRAIVFAVVMVAFGSAVLLLQIIMRFLHRRLMRKDDKFMLLLLETTFRTLSMVAIGGSLIKLVFSWDFLQEEWEYSIFHRLFLEMHVPIPSGEVLNNLVNVFLVRVDDFVLLYGVFGALFTTLAHMDFVRLREADEIALIEAMSSKRPDLIDFFVARYEYKDRVNSRMLGGLDHPSCWFVEYFHAGVLQTSREILRLPISTLILFLAGIGAIFPLYRLYRLKALAVVMAVALLAPGCLTLVFIRLLWIKRQMLPVDVDRYCLLRFQLDHGMGEVTETQLDMLAENLPRYRLGRGPRQFEHTDSAWWKARLYGTMRPTRHDQLFLLGRRGPGILFRLVQGSYLLLLCVCSYVLEQLDSNARLWTIDYGFWPLIMMALIIAYSLSLLPTLLHTLTLVTYTGMRVDDDMLIQVVQQARTIFITKLTYFLDGIRCQAMLWHVIQGGPELWERLHQLHLRQPLGIREDRHALWLSLTCDTDGVMNDDVIKELFLQQGVNLGSKKAVFDWLRLFRTKTFSERQFNIMLFVIHDMLSPEGLDHDTMRDYLINKIDIDPIVEWQHIQMLAREVGDEDQWSRVDCKHLIAFLAGNPHITELSIADFINAVVDVDRTTIGALGKAAKHVKDSKIRVAPLPDY</sequence>
<feature type="transmembrane region" description="Helical" evidence="1">
    <location>
        <begin position="398"/>
        <end position="417"/>
    </location>
</feature>
<dbReference type="AlphaFoldDB" id="A0A023BCV9"/>
<keyword evidence="2" id="KW-0732">Signal</keyword>
<protein>
    <submittedName>
        <fullName evidence="3">Transmembrane protein</fullName>
    </submittedName>
</protein>
<evidence type="ECO:0000256" key="1">
    <source>
        <dbReference type="SAM" id="Phobius"/>
    </source>
</evidence>
<dbReference type="EMBL" id="AFNH02000078">
    <property type="protein sequence ID" value="EZG86500.1"/>
    <property type="molecule type" value="Genomic_DNA"/>
</dbReference>
<feature type="signal peptide" evidence="2">
    <location>
        <begin position="1"/>
        <end position="17"/>
    </location>
</feature>
<feature type="transmembrane region" description="Helical" evidence="1">
    <location>
        <begin position="485"/>
        <end position="505"/>
    </location>
</feature>